<dbReference type="InterPro" id="IPR011992">
    <property type="entry name" value="EF-hand-dom_pair"/>
</dbReference>
<dbReference type="SUPFAM" id="SSF47473">
    <property type="entry name" value="EF-hand"/>
    <property type="match status" value="1"/>
</dbReference>
<feature type="domain" description="EF-hand" evidence="3">
    <location>
        <begin position="82"/>
        <end position="117"/>
    </location>
</feature>
<evidence type="ECO:0000313" key="5">
    <source>
        <dbReference type="Proteomes" id="UP000663852"/>
    </source>
</evidence>
<dbReference type="GO" id="GO:0016460">
    <property type="term" value="C:myosin II complex"/>
    <property type="evidence" value="ECO:0007669"/>
    <property type="project" value="TreeGrafter"/>
</dbReference>
<dbReference type="PANTHER" id="PTHR23048:SF59">
    <property type="entry name" value="EF-HAND SUPERFAMILY PROTEIN"/>
    <property type="match status" value="1"/>
</dbReference>
<name>A0A814BVZ0_ADIRI</name>
<dbReference type="PANTHER" id="PTHR23048">
    <property type="entry name" value="MYOSIN LIGHT CHAIN 1, 3"/>
    <property type="match status" value="1"/>
</dbReference>
<evidence type="ECO:0000256" key="1">
    <source>
        <dbReference type="ARBA" id="ARBA00022737"/>
    </source>
</evidence>
<dbReference type="CDD" id="cd00051">
    <property type="entry name" value="EFh"/>
    <property type="match status" value="1"/>
</dbReference>
<keyword evidence="2" id="KW-0106">Calcium</keyword>
<dbReference type="Pfam" id="PF13499">
    <property type="entry name" value="EF-hand_7"/>
    <property type="match status" value="2"/>
</dbReference>
<dbReference type="Gene3D" id="1.10.238.10">
    <property type="entry name" value="EF-hand"/>
    <property type="match status" value="1"/>
</dbReference>
<dbReference type="PROSITE" id="PS50222">
    <property type="entry name" value="EF_HAND_2"/>
    <property type="match status" value="3"/>
</dbReference>
<dbReference type="AlphaFoldDB" id="A0A814BVZ0"/>
<dbReference type="FunFam" id="1.10.238.10:FF:000001">
    <property type="entry name" value="Calmodulin 1"/>
    <property type="match status" value="1"/>
</dbReference>
<protein>
    <recommendedName>
        <fullName evidence="3">EF-hand domain-containing protein</fullName>
    </recommendedName>
</protein>
<proteinExistence type="predicted"/>
<evidence type="ECO:0000259" key="3">
    <source>
        <dbReference type="PROSITE" id="PS50222"/>
    </source>
</evidence>
<dbReference type="InterPro" id="IPR050230">
    <property type="entry name" value="CALM/Myosin/TropC-like"/>
</dbReference>
<feature type="domain" description="EF-hand" evidence="3">
    <location>
        <begin position="7"/>
        <end position="42"/>
    </location>
</feature>
<keyword evidence="1" id="KW-0677">Repeat</keyword>
<dbReference type="InterPro" id="IPR002048">
    <property type="entry name" value="EF_hand_dom"/>
</dbReference>
<comment type="caution">
    <text evidence="4">The sequence shown here is derived from an EMBL/GenBank/DDBJ whole genome shotgun (WGS) entry which is preliminary data.</text>
</comment>
<evidence type="ECO:0000256" key="2">
    <source>
        <dbReference type="ARBA" id="ARBA00022837"/>
    </source>
</evidence>
<reference evidence="4" key="1">
    <citation type="submission" date="2021-02" db="EMBL/GenBank/DDBJ databases">
        <authorList>
            <person name="Nowell W R."/>
        </authorList>
    </citation>
    <scope>NUCLEOTIDE SEQUENCE</scope>
</reference>
<organism evidence="4 5">
    <name type="scientific">Adineta ricciae</name>
    <name type="common">Rotifer</name>
    <dbReference type="NCBI Taxonomy" id="249248"/>
    <lineage>
        <taxon>Eukaryota</taxon>
        <taxon>Metazoa</taxon>
        <taxon>Spiralia</taxon>
        <taxon>Gnathifera</taxon>
        <taxon>Rotifera</taxon>
        <taxon>Eurotatoria</taxon>
        <taxon>Bdelloidea</taxon>
        <taxon>Adinetida</taxon>
        <taxon>Adinetidae</taxon>
        <taxon>Adineta</taxon>
    </lineage>
</organism>
<evidence type="ECO:0000313" key="4">
    <source>
        <dbReference type="EMBL" id="CAF0933472.1"/>
    </source>
</evidence>
<feature type="domain" description="EF-hand" evidence="3">
    <location>
        <begin position="43"/>
        <end position="78"/>
    </location>
</feature>
<dbReference type="OrthoDB" id="343296at2759"/>
<accession>A0A814BVZ0</accession>
<dbReference type="SMART" id="SM00054">
    <property type="entry name" value="EFh"/>
    <property type="match status" value="3"/>
</dbReference>
<sequence length="151" mass="17254">MMSLTEERINEMKEIFSMVDDDGDGSITRPQLGMCLRAMQYSISNQEINALMKKFDSDKTDRINFPQLLQIIAATHQPSLNQQTQSILSALKLFDTNNDETISENDFRFLMQQTGEPLSKDSVDDMIKSTDARTSNGRIQYRKLVSTIIHL</sequence>
<dbReference type="GO" id="GO:0005509">
    <property type="term" value="F:calcium ion binding"/>
    <property type="evidence" value="ECO:0007669"/>
    <property type="project" value="InterPro"/>
</dbReference>
<dbReference type="Proteomes" id="UP000663852">
    <property type="component" value="Unassembled WGS sequence"/>
</dbReference>
<dbReference type="EMBL" id="CAJNOJ010000041">
    <property type="protein sequence ID" value="CAF0933472.1"/>
    <property type="molecule type" value="Genomic_DNA"/>
</dbReference>
<gene>
    <name evidence="4" type="ORF">EDS130_LOCUS11428</name>
</gene>